<evidence type="ECO:0000256" key="1">
    <source>
        <dbReference type="ARBA" id="ARBA00004656"/>
    </source>
</evidence>
<dbReference type="InterPro" id="IPR032143">
    <property type="entry name" value="BORCS7"/>
</dbReference>
<comment type="caution">
    <text evidence="8">The sequence shown here is derived from an EMBL/GenBank/DDBJ whole genome shotgun (WGS) entry which is preliminary data.</text>
</comment>
<dbReference type="OrthoDB" id="2379870at2759"/>
<evidence type="ECO:0000256" key="4">
    <source>
        <dbReference type="ARBA" id="ARBA00023136"/>
    </source>
</evidence>
<evidence type="ECO:0000256" key="3">
    <source>
        <dbReference type="ARBA" id="ARBA00022295"/>
    </source>
</evidence>
<keyword evidence="9" id="KW-1185">Reference proteome</keyword>
<reference evidence="8 9" key="1">
    <citation type="submission" date="2020-12" db="EMBL/GenBank/DDBJ databases">
        <title>Metabolic potential, ecology and presence of endohyphal bacteria is reflected in genomic diversity of Mucoromycotina.</title>
        <authorList>
            <person name="Muszewska A."/>
            <person name="Okrasinska A."/>
            <person name="Steczkiewicz K."/>
            <person name="Drgas O."/>
            <person name="Orlowska M."/>
            <person name="Perlinska-Lenart U."/>
            <person name="Aleksandrzak-Piekarczyk T."/>
            <person name="Szatraj K."/>
            <person name="Zielenkiewicz U."/>
            <person name="Pilsyk S."/>
            <person name="Malc E."/>
            <person name="Mieczkowski P."/>
            <person name="Kruszewska J.S."/>
            <person name="Biernat P."/>
            <person name="Pawlowska J."/>
        </authorList>
    </citation>
    <scope>NUCLEOTIDE SEQUENCE [LARGE SCALE GENOMIC DNA]</scope>
    <source>
        <strain evidence="8 9">CBS 142.35</strain>
    </source>
</reference>
<feature type="non-terminal residue" evidence="8">
    <location>
        <position position="1"/>
    </location>
</feature>
<protein>
    <recommendedName>
        <fullName evidence="3">BLOC-1-related complex subunit 7</fullName>
    </recommendedName>
</protein>
<keyword evidence="6" id="KW-0175">Coiled coil</keyword>
<dbReference type="AlphaFoldDB" id="A0A8H7S6E9"/>
<gene>
    <name evidence="8" type="ORF">INT45_001591</name>
</gene>
<feature type="compositionally biased region" description="Polar residues" evidence="7">
    <location>
        <begin position="10"/>
        <end position="24"/>
    </location>
</feature>
<organism evidence="8 9">
    <name type="scientific">Circinella minor</name>
    <dbReference type="NCBI Taxonomy" id="1195481"/>
    <lineage>
        <taxon>Eukaryota</taxon>
        <taxon>Fungi</taxon>
        <taxon>Fungi incertae sedis</taxon>
        <taxon>Mucoromycota</taxon>
        <taxon>Mucoromycotina</taxon>
        <taxon>Mucoromycetes</taxon>
        <taxon>Mucorales</taxon>
        <taxon>Lichtheimiaceae</taxon>
        <taxon>Circinella</taxon>
    </lineage>
</organism>
<sequence length="123" mass="14208">MKRLTPTPSPSVSNLSFRSNASRNSNYEENQFAASKEECHARAELTIDYWSECLKMMLKYTDPTDEFNKTIKRTVQADSHVKNTKQALEKTSNALDQLLERKQDMLATTKTFEEIQELLDLTQ</sequence>
<feature type="coiled-coil region" evidence="6">
    <location>
        <begin position="81"/>
        <end position="108"/>
    </location>
</feature>
<feature type="region of interest" description="Disordered" evidence="7">
    <location>
        <begin position="1"/>
        <end position="24"/>
    </location>
</feature>
<keyword evidence="5" id="KW-0458">Lysosome</keyword>
<dbReference type="Pfam" id="PF16088">
    <property type="entry name" value="BORCS7"/>
    <property type="match status" value="1"/>
</dbReference>
<proteinExistence type="inferred from homology"/>
<comment type="similarity">
    <text evidence="2">Belongs to the BORCS7 family.</text>
</comment>
<dbReference type="EMBL" id="JAEPRB010000086">
    <property type="protein sequence ID" value="KAG2222328.1"/>
    <property type="molecule type" value="Genomic_DNA"/>
</dbReference>
<comment type="subcellular location">
    <subcellularLocation>
        <location evidence="1">Lysosome membrane</location>
    </subcellularLocation>
</comment>
<accession>A0A8H7S6E9</accession>
<evidence type="ECO:0000313" key="8">
    <source>
        <dbReference type="EMBL" id="KAG2222328.1"/>
    </source>
</evidence>
<name>A0A8H7S6E9_9FUNG</name>
<dbReference type="Proteomes" id="UP000646827">
    <property type="component" value="Unassembled WGS sequence"/>
</dbReference>
<keyword evidence="4" id="KW-0472">Membrane</keyword>
<evidence type="ECO:0000256" key="6">
    <source>
        <dbReference type="SAM" id="Coils"/>
    </source>
</evidence>
<evidence type="ECO:0000313" key="9">
    <source>
        <dbReference type="Proteomes" id="UP000646827"/>
    </source>
</evidence>
<evidence type="ECO:0000256" key="5">
    <source>
        <dbReference type="ARBA" id="ARBA00023228"/>
    </source>
</evidence>
<evidence type="ECO:0000256" key="7">
    <source>
        <dbReference type="SAM" id="MobiDB-lite"/>
    </source>
</evidence>
<evidence type="ECO:0000256" key="2">
    <source>
        <dbReference type="ARBA" id="ARBA00005433"/>
    </source>
</evidence>